<comment type="similarity">
    <text evidence="1">Belongs to the NAD(P)-dependent epimerase/dehydratase family. SDR39U1 subfamily.</text>
</comment>
<proteinExistence type="inferred from homology"/>
<name>A0A5B8NJC7_9CHRO</name>
<evidence type="ECO:0000313" key="5">
    <source>
        <dbReference type="Proteomes" id="UP000318453"/>
    </source>
</evidence>
<dbReference type="InterPro" id="IPR010099">
    <property type="entry name" value="SDR39U1"/>
</dbReference>
<dbReference type="Gene3D" id="3.40.50.720">
    <property type="entry name" value="NAD(P)-binding Rossmann-like Domain"/>
    <property type="match status" value="1"/>
</dbReference>
<dbReference type="OrthoDB" id="9801773at2"/>
<evidence type="ECO:0000313" key="4">
    <source>
        <dbReference type="EMBL" id="QDZ39403.1"/>
    </source>
</evidence>
<feature type="domain" description="NAD-dependent epimerase/dehydratase" evidence="2">
    <location>
        <begin position="3"/>
        <end position="230"/>
    </location>
</feature>
<dbReference type="PANTHER" id="PTHR11092">
    <property type="entry name" value="SUGAR NUCLEOTIDE EPIMERASE RELATED"/>
    <property type="match status" value="1"/>
</dbReference>
<evidence type="ECO:0000259" key="2">
    <source>
        <dbReference type="Pfam" id="PF01370"/>
    </source>
</evidence>
<accession>A0A5B8NJC7</accession>
<dbReference type="PANTHER" id="PTHR11092:SF0">
    <property type="entry name" value="EPIMERASE FAMILY PROTEIN SDR39U1"/>
    <property type="match status" value="1"/>
</dbReference>
<dbReference type="Pfam" id="PF01370">
    <property type="entry name" value="Epimerase"/>
    <property type="match status" value="1"/>
</dbReference>
<keyword evidence="5" id="KW-1185">Reference proteome</keyword>
<dbReference type="SUPFAM" id="SSF51735">
    <property type="entry name" value="NAD(P)-binding Rossmann-fold domains"/>
    <property type="match status" value="1"/>
</dbReference>
<dbReference type="Proteomes" id="UP000318453">
    <property type="component" value="Chromosome"/>
</dbReference>
<dbReference type="InterPro" id="IPR001509">
    <property type="entry name" value="Epimerase_deHydtase"/>
</dbReference>
<dbReference type="InterPro" id="IPR036291">
    <property type="entry name" value="NAD(P)-bd_dom_sf"/>
</dbReference>
<evidence type="ECO:0000259" key="3">
    <source>
        <dbReference type="Pfam" id="PF08338"/>
    </source>
</evidence>
<evidence type="ECO:0000256" key="1">
    <source>
        <dbReference type="ARBA" id="ARBA00009353"/>
    </source>
</evidence>
<dbReference type="AlphaFoldDB" id="A0A5B8NJC7"/>
<dbReference type="KEGG" id="enn:FRE64_05345"/>
<dbReference type="NCBIfam" id="TIGR01777">
    <property type="entry name" value="yfcH"/>
    <property type="match status" value="1"/>
</dbReference>
<dbReference type="InterPro" id="IPR013549">
    <property type="entry name" value="DUF1731"/>
</dbReference>
<feature type="domain" description="DUF1731" evidence="3">
    <location>
        <begin position="258"/>
        <end position="304"/>
    </location>
</feature>
<reference evidence="4" key="1">
    <citation type="submission" date="2019-08" db="EMBL/GenBank/DDBJ databases">
        <title>Carotenoids and Carotenoid Binding Proteins in the Halophilic Cyanobacterium Euhalothece sp. ZM00.</title>
        <authorList>
            <person name="Cho S.M."/>
            <person name="Song J.Y."/>
            <person name="Park Y.-I."/>
        </authorList>
    </citation>
    <scope>NUCLEOTIDE SEQUENCE [LARGE SCALE GENOMIC DNA]</scope>
    <source>
        <strain evidence="4">Z-M001</strain>
    </source>
</reference>
<dbReference type="CDD" id="cd05242">
    <property type="entry name" value="SDR_a8"/>
    <property type="match status" value="1"/>
</dbReference>
<organism evidence="4 5">
    <name type="scientific">Euhalothece natronophila Z-M001</name>
    <dbReference type="NCBI Taxonomy" id="522448"/>
    <lineage>
        <taxon>Bacteria</taxon>
        <taxon>Bacillati</taxon>
        <taxon>Cyanobacteriota</taxon>
        <taxon>Cyanophyceae</taxon>
        <taxon>Oscillatoriophycideae</taxon>
        <taxon>Chroococcales</taxon>
        <taxon>Halothecacae</taxon>
        <taxon>Halothece cluster</taxon>
        <taxon>Euhalothece</taxon>
    </lineage>
</organism>
<dbReference type="Pfam" id="PF08338">
    <property type="entry name" value="DUF1731"/>
    <property type="match status" value="1"/>
</dbReference>
<dbReference type="EMBL" id="CP042326">
    <property type="protein sequence ID" value="QDZ39403.1"/>
    <property type="molecule type" value="Genomic_DNA"/>
</dbReference>
<protein>
    <submittedName>
        <fullName evidence="4">TIGR01777 family protein</fullName>
    </submittedName>
</protein>
<dbReference type="RefSeq" id="WP_146295005.1">
    <property type="nucleotide sequence ID" value="NZ_CP042326.1"/>
</dbReference>
<gene>
    <name evidence="4" type="ORF">FRE64_05345</name>
</gene>
<sequence>MKIAVTGGTGFVGTRLVQKLAASEHEITVFTRNKQEGEKIFPKKAFPQIEIIEYNPLEMGSWQEEIASAEAIVNLAGAGIADQSWTPERKQEILDSRIKTTSHIVKGIAKASNPPQVLVNASAVGYYGTSETATFDENSDSGNDFLASVCQQWEDAAKEVEGSQTRLVILRFGIVLGQGGALGKMLTPFRLFAGGPLGTGKQWFSWIHIDDLVNLIEEAINNPNYQGIYNATAPNPVQMSELCNSLGEVMKRPSWLPVPEFALKLLLGEAAQAVLEGQKVLPKRTQEQGFSYQYPTVKPALADIVNN</sequence>